<name>A0A0C2GBE9_9BILA</name>
<evidence type="ECO:0000313" key="3">
    <source>
        <dbReference type="Proteomes" id="UP000054047"/>
    </source>
</evidence>
<evidence type="ECO:0000313" key="2">
    <source>
        <dbReference type="EMBL" id="KIH54256.1"/>
    </source>
</evidence>
<dbReference type="Proteomes" id="UP000054047">
    <property type="component" value="Unassembled WGS sequence"/>
</dbReference>
<protein>
    <submittedName>
        <fullName evidence="2">Uncharacterized protein</fullName>
    </submittedName>
</protein>
<dbReference type="EMBL" id="KN739418">
    <property type="protein sequence ID" value="KIH54256.1"/>
    <property type="molecule type" value="Genomic_DNA"/>
</dbReference>
<dbReference type="OrthoDB" id="5816493at2759"/>
<evidence type="ECO:0000256" key="1">
    <source>
        <dbReference type="SAM" id="MobiDB-lite"/>
    </source>
</evidence>
<gene>
    <name evidence="2" type="ORF">ANCDUO_15599</name>
</gene>
<accession>A0A0C2GBE9</accession>
<dbReference type="AlphaFoldDB" id="A0A0C2GBE9"/>
<sequence>MERNAPPKNQDRVCTGSVGEKIIVRTSSTRGSMREALTKAFRSTLRRTSTEKSRNLSASPAVTHRSHSDLKGLCDRKPPRNTLTPHDVMSQSLINQSSCSLCEDCSLHTSPSLSTLKDFSLIDYDDTKSLVSTASTNRICTKDFHPKRYKTHNLRSFLNSPDRDVADPSLSAEACTFFLRKSSHSDNVPTQITPSIALVIT</sequence>
<keyword evidence="3" id="KW-1185">Reference proteome</keyword>
<feature type="region of interest" description="Disordered" evidence="1">
    <location>
        <begin position="45"/>
        <end position="86"/>
    </location>
</feature>
<proteinExistence type="predicted"/>
<feature type="compositionally biased region" description="Basic and acidic residues" evidence="1">
    <location>
        <begin position="66"/>
        <end position="78"/>
    </location>
</feature>
<organism evidence="2 3">
    <name type="scientific">Ancylostoma duodenale</name>
    <dbReference type="NCBI Taxonomy" id="51022"/>
    <lineage>
        <taxon>Eukaryota</taxon>
        <taxon>Metazoa</taxon>
        <taxon>Ecdysozoa</taxon>
        <taxon>Nematoda</taxon>
        <taxon>Chromadorea</taxon>
        <taxon>Rhabditida</taxon>
        <taxon>Rhabditina</taxon>
        <taxon>Rhabditomorpha</taxon>
        <taxon>Strongyloidea</taxon>
        <taxon>Ancylostomatidae</taxon>
        <taxon>Ancylostomatinae</taxon>
        <taxon>Ancylostoma</taxon>
    </lineage>
</organism>
<reference evidence="2 3" key="1">
    <citation type="submission" date="2013-12" db="EMBL/GenBank/DDBJ databases">
        <title>Draft genome of the parsitic nematode Ancylostoma duodenale.</title>
        <authorList>
            <person name="Mitreva M."/>
        </authorList>
    </citation>
    <scope>NUCLEOTIDE SEQUENCE [LARGE SCALE GENOMIC DNA]</scope>
    <source>
        <strain evidence="2 3">Zhejiang</strain>
    </source>
</reference>